<feature type="compositionally biased region" description="Polar residues" evidence="2">
    <location>
        <begin position="310"/>
        <end position="322"/>
    </location>
</feature>
<dbReference type="PANTHER" id="PTHR36335">
    <property type="entry name" value="CHAPERONE DNAJ-DOMAIN SUPERFAMILY PROTEIN"/>
    <property type="match status" value="1"/>
</dbReference>
<dbReference type="Proteomes" id="UP001359559">
    <property type="component" value="Unassembled WGS sequence"/>
</dbReference>
<gene>
    <name evidence="3" type="ORF">RJT34_07022</name>
</gene>
<feature type="compositionally biased region" description="Basic and acidic residues" evidence="2">
    <location>
        <begin position="356"/>
        <end position="366"/>
    </location>
</feature>
<reference evidence="3 4" key="1">
    <citation type="submission" date="2024-01" db="EMBL/GenBank/DDBJ databases">
        <title>The genomes of 5 underutilized Papilionoideae crops provide insights into root nodulation and disease resistance.</title>
        <authorList>
            <person name="Yuan L."/>
        </authorList>
    </citation>
    <scope>NUCLEOTIDE SEQUENCE [LARGE SCALE GENOMIC DNA]</scope>
    <source>
        <strain evidence="3">LY-2023</strain>
        <tissue evidence="3">Leaf</tissue>
    </source>
</reference>
<dbReference type="EMBL" id="JAYKXN010000002">
    <property type="protein sequence ID" value="KAK7309908.1"/>
    <property type="molecule type" value="Genomic_DNA"/>
</dbReference>
<dbReference type="InterPro" id="IPR001623">
    <property type="entry name" value="DnaJ_domain"/>
</dbReference>
<feature type="region of interest" description="Disordered" evidence="2">
    <location>
        <begin position="381"/>
        <end position="409"/>
    </location>
</feature>
<evidence type="ECO:0000256" key="2">
    <source>
        <dbReference type="SAM" id="MobiDB-lite"/>
    </source>
</evidence>
<protein>
    <recommendedName>
        <fullName evidence="5">J domain-containing protein</fullName>
    </recommendedName>
</protein>
<accession>A0AAN9K400</accession>
<dbReference type="CDD" id="cd06257">
    <property type="entry name" value="DnaJ"/>
    <property type="match status" value="1"/>
</dbReference>
<evidence type="ECO:0000256" key="1">
    <source>
        <dbReference type="SAM" id="Coils"/>
    </source>
</evidence>
<proteinExistence type="predicted"/>
<sequence>MLKRRFKIKFLIFVGKSKIQKFENKKTSSRSVLTRISHLTSKFSRFFLFHLIHALANSDFQFGNLSLLLRFRFDSSFLVVLMMGKGVSRERFQPKTCSGKKRDLKNIVFIDVDSDQVDDVVIIDFPEFMSKLHGSGSSNRERVSTPQSVISIDDDDDEESDDAGHPGTVPEGFVESDSDASSSKRFSSDKSGGTNCVHIDVDDSGVCEKDFVSDVEKRREACSAKGTSRNCYGLGGYFESSDSECSDCELMEREQWEKSSAKRKHGTFNDRRFYDENASSSGLHCDGNVYIDVDVEIRTEQNAEGAAYSGRTNSKYAEQNQSVEDDCDVDGNFNPREENSVKDSDQKVEQGNCKSHRFESSKEETQSFHSNYNIERAKRTSMDFSPSTPDENSNFCSGVSRSKKNLGGKKSKFVNMSQKACERHDLGKDDNISEANFKSVSVDGRGVNCDGLVINAQSYGLTSSSEKDIINEKEKLKETNEYKQAMEEEWASRQQQLKIQAEEAQRLRKRKKAESQRLLDMQRRQKERIEEVRETQKKDEECMNLKEQLRVEIRKGLSVLEMQCKDMASLLRGLGIQVGGSFNPLPNEVHAAYKRALFKFHPDRASKTDIRAQVEAEEKFKLISRMKEKFLLTSCH</sequence>
<name>A0AAN9K400_CLITE</name>
<feature type="compositionally biased region" description="Low complexity" evidence="2">
    <location>
        <begin position="179"/>
        <end position="191"/>
    </location>
</feature>
<evidence type="ECO:0008006" key="5">
    <source>
        <dbReference type="Google" id="ProtNLM"/>
    </source>
</evidence>
<dbReference type="AlphaFoldDB" id="A0AAN9K400"/>
<feature type="compositionally biased region" description="Acidic residues" evidence="2">
    <location>
        <begin position="152"/>
        <end position="161"/>
    </location>
</feature>
<evidence type="ECO:0000313" key="4">
    <source>
        <dbReference type="Proteomes" id="UP001359559"/>
    </source>
</evidence>
<dbReference type="InterPro" id="IPR036869">
    <property type="entry name" value="J_dom_sf"/>
</dbReference>
<feature type="coiled-coil region" evidence="1">
    <location>
        <begin position="469"/>
        <end position="539"/>
    </location>
</feature>
<keyword evidence="1" id="KW-0175">Coiled coil</keyword>
<organism evidence="3 4">
    <name type="scientific">Clitoria ternatea</name>
    <name type="common">Butterfly pea</name>
    <dbReference type="NCBI Taxonomy" id="43366"/>
    <lineage>
        <taxon>Eukaryota</taxon>
        <taxon>Viridiplantae</taxon>
        <taxon>Streptophyta</taxon>
        <taxon>Embryophyta</taxon>
        <taxon>Tracheophyta</taxon>
        <taxon>Spermatophyta</taxon>
        <taxon>Magnoliopsida</taxon>
        <taxon>eudicotyledons</taxon>
        <taxon>Gunneridae</taxon>
        <taxon>Pentapetalae</taxon>
        <taxon>rosids</taxon>
        <taxon>fabids</taxon>
        <taxon>Fabales</taxon>
        <taxon>Fabaceae</taxon>
        <taxon>Papilionoideae</taxon>
        <taxon>50 kb inversion clade</taxon>
        <taxon>NPAAA clade</taxon>
        <taxon>indigoferoid/millettioid clade</taxon>
        <taxon>Phaseoleae</taxon>
        <taxon>Clitoria</taxon>
    </lineage>
</organism>
<feature type="region of interest" description="Disordered" evidence="2">
    <location>
        <begin position="134"/>
        <end position="192"/>
    </location>
</feature>
<dbReference type="PANTHER" id="PTHR36335:SF1">
    <property type="entry name" value="CHAPERONE DNAJ-DOMAIN SUPERFAMILY PROTEIN"/>
    <property type="match status" value="1"/>
</dbReference>
<feature type="compositionally biased region" description="Polar residues" evidence="2">
    <location>
        <begin position="382"/>
        <end position="400"/>
    </location>
</feature>
<comment type="caution">
    <text evidence="3">The sequence shown here is derived from an EMBL/GenBank/DDBJ whole genome shotgun (WGS) entry which is preliminary data.</text>
</comment>
<feature type="region of interest" description="Disordered" evidence="2">
    <location>
        <begin position="305"/>
        <end position="368"/>
    </location>
</feature>
<keyword evidence="4" id="KW-1185">Reference proteome</keyword>
<evidence type="ECO:0000313" key="3">
    <source>
        <dbReference type="EMBL" id="KAK7309908.1"/>
    </source>
</evidence>
<dbReference type="SUPFAM" id="SSF46565">
    <property type="entry name" value="Chaperone J-domain"/>
    <property type="match status" value="1"/>
</dbReference>
<feature type="compositionally biased region" description="Basic and acidic residues" evidence="2">
    <location>
        <begin position="335"/>
        <end position="348"/>
    </location>
</feature>
<dbReference type="Gene3D" id="1.10.287.110">
    <property type="entry name" value="DnaJ domain"/>
    <property type="match status" value="1"/>
</dbReference>